<feature type="repeat" description="PPR" evidence="2">
    <location>
        <begin position="160"/>
        <end position="194"/>
    </location>
</feature>
<name>A0A843W3W2_COLES</name>
<protein>
    <recommendedName>
        <fullName evidence="5">Chlororespiratory reduction 4</fullName>
    </recommendedName>
</protein>
<evidence type="ECO:0000313" key="4">
    <source>
        <dbReference type="Proteomes" id="UP000652761"/>
    </source>
</evidence>
<feature type="repeat" description="PPR" evidence="2">
    <location>
        <begin position="253"/>
        <end position="287"/>
    </location>
</feature>
<accession>A0A843W3W2</accession>
<dbReference type="Pfam" id="PF20431">
    <property type="entry name" value="E_motif"/>
    <property type="match status" value="1"/>
</dbReference>
<dbReference type="FunFam" id="1.25.40.10:FF:000470">
    <property type="entry name" value="Pentatricopeptide repeat-containing protein At5g66520"/>
    <property type="match status" value="1"/>
</dbReference>
<dbReference type="NCBIfam" id="TIGR00756">
    <property type="entry name" value="PPR"/>
    <property type="match status" value="6"/>
</dbReference>
<dbReference type="InterPro" id="IPR046960">
    <property type="entry name" value="PPR_At4g14850-like_plant"/>
</dbReference>
<reference evidence="3" key="1">
    <citation type="submission" date="2017-07" db="EMBL/GenBank/DDBJ databases">
        <title>Taro Niue Genome Assembly and Annotation.</title>
        <authorList>
            <person name="Atibalentja N."/>
            <person name="Keating K."/>
            <person name="Fields C.J."/>
        </authorList>
    </citation>
    <scope>NUCLEOTIDE SEQUENCE</scope>
    <source>
        <strain evidence="3">Niue_2</strain>
        <tissue evidence="3">Leaf</tissue>
    </source>
</reference>
<dbReference type="Pfam" id="PF13041">
    <property type="entry name" value="PPR_2"/>
    <property type="match status" value="3"/>
</dbReference>
<evidence type="ECO:0000313" key="3">
    <source>
        <dbReference type="EMBL" id="MQM00401.1"/>
    </source>
</evidence>
<evidence type="ECO:0008006" key="5">
    <source>
        <dbReference type="Google" id="ProtNLM"/>
    </source>
</evidence>
<dbReference type="GO" id="GO:0016556">
    <property type="term" value="P:mRNA modification"/>
    <property type="evidence" value="ECO:0007669"/>
    <property type="project" value="UniProtKB-ARBA"/>
</dbReference>
<dbReference type="InterPro" id="IPR011990">
    <property type="entry name" value="TPR-like_helical_dom_sf"/>
</dbReference>
<evidence type="ECO:0000256" key="2">
    <source>
        <dbReference type="PROSITE-ProRule" id="PRU00708"/>
    </source>
</evidence>
<gene>
    <name evidence="3" type="ORF">Taro_033131</name>
</gene>
<feature type="repeat" description="PPR" evidence="2">
    <location>
        <begin position="389"/>
        <end position="424"/>
    </location>
</feature>
<keyword evidence="4" id="KW-1185">Reference proteome</keyword>
<feature type="repeat" description="PPR" evidence="2">
    <location>
        <begin position="491"/>
        <end position="525"/>
    </location>
</feature>
<dbReference type="PROSITE" id="PS51375">
    <property type="entry name" value="PPR"/>
    <property type="match status" value="7"/>
</dbReference>
<comment type="caution">
    <text evidence="3">The sequence shown here is derived from an EMBL/GenBank/DDBJ whole genome shotgun (WGS) entry which is preliminary data.</text>
</comment>
<dbReference type="InterPro" id="IPR046848">
    <property type="entry name" value="E_motif"/>
</dbReference>
<dbReference type="EMBL" id="NMUH01002508">
    <property type="protein sequence ID" value="MQM00401.1"/>
    <property type="molecule type" value="Genomic_DNA"/>
</dbReference>
<dbReference type="PANTHER" id="PTHR47926">
    <property type="entry name" value="PENTATRICOPEPTIDE REPEAT-CONTAINING PROTEIN"/>
    <property type="match status" value="1"/>
</dbReference>
<dbReference type="InterPro" id="IPR002885">
    <property type="entry name" value="PPR_rpt"/>
</dbReference>
<feature type="repeat" description="PPR" evidence="2">
    <location>
        <begin position="222"/>
        <end position="252"/>
    </location>
</feature>
<proteinExistence type="predicted"/>
<dbReference type="GO" id="GO:0003723">
    <property type="term" value="F:RNA binding"/>
    <property type="evidence" value="ECO:0007669"/>
    <property type="project" value="InterPro"/>
</dbReference>
<dbReference type="GO" id="GO:0005737">
    <property type="term" value="C:cytoplasm"/>
    <property type="evidence" value="ECO:0007669"/>
    <property type="project" value="UniProtKB-ARBA"/>
</dbReference>
<evidence type="ECO:0000256" key="1">
    <source>
        <dbReference type="ARBA" id="ARBA00022737"/>
    </source>
</evidence>
<sequence length="544" mass="59747">MVFESSDSLPSVKTMAASASSHPAILSFAAMASSLDELRQAHAHMLKTGLFHSSFAAGRLVSSAVALGGNDHPVALAYAHSLFAHVGSRNSFVWNTMIRAHASSGDPEAALLLFLRMLHSPVLPDKFTFPFVLKACSSLLALEEARQVHARVLKSGLGSDLFVMNTLLHVLASARCTMEARKLFERMPNRDVISRNALISSYVEQGLLAVARNLFDMMTERKVETWNFLISGYVKNGLLDDAIELFIDMPIKDVVSWNAIITGFNHMGRFDDVLALFRDMQCSDVRPDSCTLVTVLCACAQVGALALGEWVHAYIHRNGIKVEGFLATALVDLYSKSGCIGQALQVFNSTLKKDISTWNSMIYGLGSHGRGEHAVLLFQEMLALGFAPNMTTFISVLSACNHTGLLDEGRRIFDQMVKSHKIEPTIEHYGCLVDLLGRAGFLKEAEELINELHLKDASVLWESLLGASTRHGNVTLSKSAAKQLVDLHPRDSSSYVQLSNAFASMGRWDDARQVRDMMSLRNVRKEPGCSTIELDGIVHEFFAG</sequence>
<dbReference type="Proteomes" id="UP000652761">
    <property type="component" value="Unassembled WGS sequence"/>
</dbReference>
<feature type="repeat" description="PPR" evidence="2">
    <location>
        <begin position="90"/>
        <end position="124"/>
    </location>
</feature>
<feature type="repeat" description="PPR" evidence="2">
    <location>
        <begin position="354"/>
        <end position="388"/>
    </location>
</feature>
<organism evidence="3 4">
    <name type="scientific">Colocasia esculenta</name>
    <name type="common">Wild taro</name>
    <name type="synonym">Arum esculentum</name>
    <dbReference type="NCBI Taxonomy" id="4460"/>
    <lineage>
        <taxon>Eukaryota</taxon>
        <taxon>Viridiplantae</taxon>
        <taxon>Streptophyta</taxon>
        <taxon>Embryophyta</taxon>
        <taxon>Tracheophyta</taxon>
        <taxon>Spermatophyta</taxon>
        <taxon>Magnoliopsida</taxon>
        <taxon>Liliopsida</taxon>
        <taxon>Araceae</taxon>
        <taxon>Aroideae</taxon>
        <taxon>Colocasieae</taxon>
        <taxon>Colocasia</taxon>
    </lineage>
</organism>
<dbReference type="AlphaFoldDB" id="A0A843W3W2"/>
<dbReference type="SUPFAM" id="SSF48452">
    <property type="entry name" value="TPR-like"/>
    <property type="match status" value="1"/>
</dbReference>
<dbReference type="FunFam" id="1.25.40.10:FF:000277">
    <property type="entry name" value="Pentatricopeptide repeat-containing protein, mitochondrial"/>
    <property type="match status" value="1"/>
</dbReference>
<dbReference type="OrthoDB" id="330671at2759"/>
<dbReference type="FunFam" id="1.25.40.10:FF:000348">
    <property type="entry name" value="Pentatricopeptide repeat-containing protein chloroplastic"/>
    <property type="match status" value="1"/>
</dbReference>
<dbReference type="Pfam" id="PF01535">
    <property type="entry name" value="PPR"/>
    <property type="match status" value="4"/>
</dbReference>
<keyword evidence="1" id="KW-0677">Repeat</keyword>
<dbReference type="Gene3D" id="1.25.40.10">
    <property type="entry name" value="Tetratricopeptide repeat domain"/>
    <property type="match status" value="4"/>
</dbReference>
<dbReference type="PANTHER" id="PTHR47926:SF436">
    <property type="entry name" value="PENTATRICOPEPTIDE REPEAT-CONTAINING PROTEIN ELI1, CHLOROPLASTIC-LIKE ISOFORM X2"/>
    <property type="match status" value="1"/>
</dbReference>